<name>A0A5E4PS78_9NEOP</name>
<sequence>MILKCMIIFITIFSVFSEGVDNDSDMDHIVDLIVTGDVEQSSEMKTVSESELHNSDGVWKCGNCSNIANTTVLYSESYDVNTSNEDHNEIQIGIFVERMRCVTISAANASVVTIVKGYCVGDAVTFSVRGAEHYDIDVY</sequence>
<evidence type="ECO:0000313" key="2">
    <source>
        <dbReference type="EMBL" id="VVC88115.1"/>
    </source>
</evidence>
<proteinExistence type="predicted"/>
<gene>
    <name evidence="2" type="ORF">LSINAPIS_LOCUS1561</name>
</gene>
<feature type="chain" id="PRO_5023096411" evidence="1">
    <location>
        <begin position="18"/>
        <end position="139"/>
    </location>
</feature>
<reference evidence="2 3" key="1">
    <citation type="submission" date="2017-07" db="EMBL/GenBank/DDBJ databases">
        <authorList>
            <person name="Talla V."/>
            <person name="Backstrom N."/>
        </authorList>
    </citation>
    <scope>NUCLEOTIDE SEQUENCE [LARGE SCALE GENOMIC DNA]</scope>
</reference>
<dbReference type="EMBL" id="FZQP02000238">
    <property type="protein sequence ID" value="VVC88115.1"/>
    <property type="molecule type" value="Genomic_DNA"/>
</dbReference>
<keyword evidence="1" id="KW-0732">Signal</keyword>
<protein>
    <submittedName>
        <fullName evidence="2">Uncharacterized protein</fullName>
    </submittedName>
</protein>
<evidence type="ECO:0000256" key="1">
    <source>
        <dbReference type="SAM" id="SignalP"/>
    </source>
</evidence>
<evidence type="ECO:0000313" key="3">
    <source>
        <dbReference type="Proteomes" id="UP000324832"/>
    </source>
</evidence>
<feature type="signal peptide" evidence="1">
    <location>
        <begin position="1"/>
        <end position="17"/>
    </location>
</feature>
<dbReference type="AlphaFoldDB" id="A0A5E4PS78"/>
<organism evidence="2 3">
    <name type="scientific">Leptidea sinapis</name>
    <dbReference type="NCBI Taxonomy" id="189913"/>
    <lineage>
        <taxon>Eukaryota</taxon>
        <taxon>Metazoa</taxon>
        <taxon>Ecdysozoa</taxon>
        <taxon>Arthropoda</taxon>
        <taxon>Hexapoda</taxon>
        <taxon>Insecta</taxon>
        <taxon>Pterygota</taxon>
        <taxon>Neoptera</taxon>
        <taxon>Endopterygota</taxon>
        <taxon>Lepidoptera</taxon>
        <taxon>Glossata</taxon>
        <taxon>Ditrysia</taxon>
        <taxon>Papilionoidea</taxon>
        <taxon>Pieridae</taxon>
        <taxon>Dismorphiinae</taxon>
        <taxon>Leptidea</taxon>
    </lineage>
</organism>
<keyword evidence="3" id="KW-1185">Reference proteome</keyword>
<dbReference type="Proteomes" id="UP000324832">
    <property type="component" value="Unassembled WGS sequence"/>
</dbReference>
<accession>A0A5E4PS78</accession>